<gene>
    <name evidence="11" type="ORF">CcCBS67573_g08646</name>
</gene>
<evidence type="ECO:0000256" key="4">
    <source>
        <dbReference type="ARBA" id="ARBA00022927"/>
    </source>
</evidence>
<keyword evidence="3 9" id="KW-0812">Transmembrane</keyword>
<evidence type="ECO:0000313" key="11">
    <source>
        <dbReference type="EMBL" id="TPX63571.1"/>
    </source>
</evidence>
<keyword evidence="4" id="KW-0653">Protein transport</keyword>
<evidence type="ECO:0000256" key="9">
    <source>
        <dbReference type="SAM" id="Phobius"/>
    </source>
</evidence>
<dbReference type="InterPro" id="IPR042855">
    <property type="entry name" value="V_SNARE_CC"/>
</dbReference>
<dbReference type="GO" id="GO:0016020">
    <property type="term" value="C:membrane"/>
    <property type="evidence" value="ECO:0007669"/>
    <property type="project" value="InterPro"/>
</dbReference>
<accession>A0A507EIE5</accession>
<evidence type="ECO:0000256" key="8">
    <source>
        <dbReference type="PROSITE-ProRule" id="PRU00290"/>
    </source>
</evidence>
<dbReference type="FunFam" id="1.20.5.110:FF:000004">
    <property type="entry name" value="Vesicle-associated membrane protein 7"/>
    <property type="match status" value="1"/>
</dbReference>
<dbReference type="OrthoDB" id="190375at2759"/>
<keyword evidence="2" id="KW-0813">Transport</keyword>
<dbReference type="GO" id="GO:0016192">
    <property type="term" value="P:vesicle-mediated transport"/>
    <property type="evidence" value="ECO:0007669"/>
    <property type="project" value="InterPro"/>
</dbReference>
<keyword evidence="6 9" id="KW-0472">Membrane</keyword>
<dbReference type="InterPro" id="IPR001388">
    <property type="entry name" value="Synaptobrevin-like"/>
</dbReference>
<proteinExistence type="inferred from homology"/>
<dbReference type="PRINTS" id="PR00219">
    <property type="entry name" value="SYNAPTOBREVN"/>
</dbReference>
<evidence type="ECO:0000256" key="2">
    <source>
        <dbReference type="ARBA" id="ARBA00022448"/>
    </source>
</evidence>
<evidence type="ECO:0000256" key="6">
    <source>
        <dbReference type="ARBA" id="ARBA00023136"/>
    </source>
</evidence>
<dbReference type="AlphaFoldDB" id="A0A507EIE5"/>
<dbReference type="GO" id="GO:0012505">
    <property type="term" value="C:endomembrane system"/>
    <property type="evidence" value="ECO:0007669"/>
    <property type="project" value="UniProtKB-SubCell"/>
</dbReference>
<dbReference type="GO" id="GO:0005737">
    <property type="term" value="C:cytoplasm"/>
    <property type="evidence" value="ECO:0007669"/>
    <property type="project" value="UniProtKB-ARBA"/>
</dbReference>
<evidence type="ECO:0000256" key="5">
    <source>
        <dbReference type="ARBA" id="ARBA00022989"/>
    </source>
</evidence>
<organism evidence="11 12">
    <name type="scientific">Chytriomyces confervae</name>
    <dbReference type="NCBI Taxonomy" id="246404"/>
    <lineage>
        <taxon>Eukaryota</taxon>
        <taxon>Fungi</taxon>
        <taxon>Fungi incertae sedis</taxon>
        <taxon>Chytridiomycota</taxon>
        <taxon>Chytridiomycota incertae sedis</taxon>
        <taxon>Chytridiomycetes</taxon>
        <taxon>Chytridiales</taxon>
        <taxon>Chytriomycetaceae</taxon>
        <taxon>Chytriomyces</taxon>
    </lineage>
</organism>
<comment type="similarity">
    <text evidence="1">Belongs to the synaptobrevin family.</text>
</comment>
<dbReference type="SUPFAM" id="SSF58038">
    <property type="entry name" value="SNARE fusion complex"/>
    <property type="match status" value="1"/>
</dbReference>
<evidence type="ECO:0000259" key="10">
    <source>
        <dbReference type="PROSITE" id="PS50892"/>
    </source>
</evidence>
<evidence type="ECO:0000256" key="1">
    <source>
        <dbReference type="ARBA" id="ARBA00008025"/>
    </source>
</evidence>
<dbReference type="Gene3D" id="1.20.5.110">
    <property type="match status" value="1"/>
</dbReference>
<evidence type="ECO:0000256" key="7">
    <source>
        <dbReference type="ARBA" id="ARBA00046280"/>
    </source>
</evidence>
<comment type="caution">
    <text evidence="11">The sequence shown here is derived from an EMBL/GenBank/DDBJ whole genome shotgun (WGS) entry which is preliminary data.</text>
</comment>
<protein>
    <recommendedName>
        <fullName evidence="10">V-SNARE coiled-coil homology domain-containing protein</fullName>
    </recommendedName>
</protein>
<dbReference type="EMBL" id="QEAP01000599">
    <property type="protein sequence ID" value="TPX63571.1"/>
    <property type="molecule type" value="Genomic_DNA"/>
</dbReference>
<dbReference type="PROSITE" id="PS50892">
    <property type="entry name" value="V_SNARE"/>
    <property type="match status" value="1"/>
</dbReference>
<name>A0A507EIE5_9FUNG</name>
<dbReference type="InterPro" id="IPR016444">
    <property type="entry name" value="Synaptobrevin/VAMP"/>
</dbReference>
<keyword evidence="12" id="KW-1185">Reference proteome</keyword>
<keyword evidence="5 9" id="KW-1133">Transmembrane helix</keyword>
<dbReference type="STRING" id="246404.A0A507EIE5"/>
<dbReference type="GO" id="GO:0015031">
    <property type="term" value="P:protein transport"/>
    <property type="evidence" value="ECO:0007669"/>
    <property type="project" value="UniProtKB-KW"/>
</dbReference>
<dbReference type="Pfam" id="PF00957">
    <property type="entry name" value="Synaptobrevin"/>
    <property type="match status" value="1"/>
</dbReference>
<comment type="subcellular location">
    <subcellularLocation>
        <location evidence="7">Endomembrane system</location>
        <topology evidence="7">Single-pass type IV membrane protein</topology>
    </subcellularLocation>
</comment>
<dbReference type="Proteomes" id="UP000320333">
    <property type="component" value="Unassembled WGS sequence"/>
</dbReference>
<feature type="transmembrane region" description="Helical" evidence="9">
    <location>
        <begin position="73"/>
        <end position="95"/>
    </location>
</feature>
<evidence type="ECO:0000256" key="3">
    <source>
        <dbReference type="ARBA" id="ARBA00022692"/>
    </source>
</evidence>
<sequence>MASNSKVNTVQKQVDEVVNLMTDNIAKVVQRGENLEQLQNKTDDLQQSAMQFKKGASAVRKEMWWKDMKMKMILGGVLGVIVIIIICECASRFLAAYESPSNAFLLPPLLPSECSVCRPDQEGMNESSPFVFTCILCSLANVNNNGLSSLRYFAQCTVHSITTTSMFVFPWKWNPMRAN</sequence>
<keyword evidence="8" id="KW-0175">Coiled coil</keyword>
<evidence type="ECO:0000313" key="12">
    <source>
        <dbReference type="Proteomes" id="UP000320333"/>
    </source>
</evidence>
<feature type="domain" description="V-SNARE coiled-coil homology" evidence="10">
    <location>
        <begin position="6"/>
        <end position="66"/>
    </location>
</feature>
<reference evidence="11 12" key="1">
    <citation type="journal article" date="2019" name="Sci. Rep.">
        <title>Comparative genomics of chytrid fungi reveal insights into the obligate biotrophic and pathogenic lifestyle of Synchytrium endobioticum.</title>
        <authorList>
            <person name="van de Vossenberg B.T.L.H."/>
            <person name="Warris S."/>
            <person name="Nguyen H.D.T."/>
            <person name="van Gent-Pelzer M.P.E."/>
            <person name="Joly D.L."/>
            <person name="van de Geest H.C."/>
            <person name="Bonants P.J.M."/>
            <person name="Smith D.S."/>
            <person name="Levesque C.A."/>
            <person name="van der Lee T.A.J."/>
        </authorList>
    </citation>
    <scope>NUCLEOTIDE SEQUENCE [LARGE SCALE GENOMIC DNA]</scope>
    <source>
        <strain evidence="11 12">CBS 675.73</strain>
    </source>
</reference>
<dbReference type="PANTHER" id="PTHR45701">
    <property type="entry name" value="SYNAPTOBREVIN FAMILY MEMBER"/>
    <property type="match status" value="1"/>
</dbReference>